<comment type="caution">
    <text evidence="1">The sequence shown here is derived from an EMBL/GenBank/DDBJ whole genome shotgun (WGS) entry which is preliminary data.</text>
</comment>
<keyword evidence="2" id="KW-1185">Reference proteome</keyword>
<organism evidence="1 2">
    <name type="scientific">Nostocoides australiense Ben110</name>
    <dbReference type="NCBI Taxonomy" id="1193182"/>
    <lineage>
        <taxon>Bacteria</taxon>
        <taxon>Bacillati</taxon>
        <taxon>Actinomycetota</taxon>
        <taxon>Actinomycetes</taxon>
        <taxon>Micrococcales</taxon>
        <taxon>Intrasporangiaceae</taxon>
        <taxon>Nostocoides</taxon>
    </lineage>
</organism>
<evidence type="ECO:0000313" key="2">
    <source>
        <dbReference type="Proteomes" id="UP000035763"/>
    </source>
</evidence>
<gene>
    <name evidence="1" type="ORF">BN11_4490004</name>
</gene>
<dbReference type="EMBL" id="CAJA01000389">
    <property type="protein sequence ID" value="CCH74462.1"/>
    <property type="molecule type" value="Genomic_DNA"/>
</dbReference>
<dbReference type="Proteomes" id="UP000035763">
    <property type="component" value="Unassembled WGS sequence"/>
</dbReference>
<protein>
    <submittedName>
        <fullName evidence="1">Uncharacterized protein</fullName>
    </submittedName>
</protein>
<dbReference type="AlphaFoldDB" id="W6JZ76"/>
<reference evidence="1 2" key="1">
    <citation type="journal article" date="2013" name="ISME J.">
        <title>A metabolic model for members of the genus Tetrasphaera involved in enhanced biological phosphorus removal.</title>
        <authorList>
            <person name="Kristiansen R."/>
            <person name="Nguyen H.T.T."/>
            <person name="Saunders A.M."/>
            <person name="Nielsen J.L."/>
            <person name="Wimmer R."/>
            <person name="Le V.Q."/>
            <person name="McIlroy S.J."/>
            <person name="Petrovski S."/>
            <person name="Seviour R.J."/>
            <person name="Calteau A."/>
            <person name="Nielsen K.L."/>
            <person name="Nielsen P.H."/>
        </authorList>
    </citation>
    <scope>NUCLEOTIDE SEQUENCE [LARGE SCALE GENOMIC DNA]</scope>
    <source>
        <strain evidence="1 2">Ben110</strain>
    </source>
</reference>
<name>W6JZ76_9MICO</name>
<sequence>MSTKRGADPQLLQPEMVAIDECVLPRMPVNRGPLRSTLSVPHVEPLSGHAARACLREGFARRRPAWVSVAGRRRRVGSAACRGAGELGLRRRALPLDRSADGGTAWST</sequence>
<evidence type="ECO:0000313" key="1">
    <source>
        <dbReference type="EMBL" id="CCH74462.1"/>
    </source>
</evidence>
<proteinExistence type="predicted"/>
<accession>W6JZ76</accession>